<proteinExistence type="predicted"/>
<feature type="domain" description="Metallo-beta-lactamase" evidence="7">
    <location>
        <begin position="509"/>
        <end position="690"/>
    </location>
</feature>
<feature type="transmembrane region" description="Helical" evidence="6">
    <location>
        <begin position="333"/>
        <end position="350"/>
    </location>
</feature>
<feature type="transmembrane region" description="Helical" evidence="6">
    <location>
        <begin position="260"/>
        <end position="280"/>
    </location>
</feature>
<evidence type="ECO:0000256" key="1">
    <source>
        <dbReference type="ARBA" id="ARBA00004651"/>
    </source>
</evidence>
<dbReference type="PANTHER" id="PTHR30619:SF1">
    <property type="entry name" value="RECOMBINATION PROTEIN 2"/>
    <property type="match status" value="1"/>
</dbReference>
<feature type="transmembrane region" description="Helical" evidence="6">
    <location>
        <begin position="6"/>
        <end position="24"/>
    </location>
</feature>
<dbReference type="CDD" id="cd07731">
    <property type="entry name" value="ComA-like_MBL-fold"/>
    <property type="match status" value="1"/>
</dbReference>
<feature type="transmembrane region" description="Helical" evidence="6">
    <location>
        <begin position="385"/>
        <end position="404"/>
    </location>
</feature>
<sequence length="755" mass="86261">MDTIMLTWTVLARLAIVATLPLLLMARLPSGEAIVALLFVGVALQHCPYQPARLTGITLLFLAWACHDARMMVQDIERLSARPATFTLQINELRQERKQIRVRLLEEEGRMIFPPRFAWLYFDADPTIYCPGQRWTMQLRLRPVHARLNEGDFDAQRFALANNTPLQGRILKQHAVSDRCDGRWRFIVWHRDRTREMPFRGTLEALTFGIRDEMSQQTRQLLRDTGTAHLMAISGMHIALAASTGWMMARGVQFILPARFIGYLFPLIVSWLFAAVYTWLSGAQPPAARSLLALTLWAITRFAGVQLNSWQIWTFCIALLLVTDPLTVLSDSFWLSVLAVGMLLVWYHWFPLPARFRHQRRWIPLQLLHLQAGMMILMVPLQVAIFNGISLTALVANVVAIPVVSFITMPLVTLAMLLPVAHLSAFFWGAADLSLRALFYCLKLLPPGWWPLNGTVWFTVMVWGGLILWRAQFFFSLPLSSCALALTMILSRQPEPEQGWRIDMLDIGHGLSIVLTQGHEAVMYDTGPRWQNDNAGNRVIIPWLERRQLRLKQVILSHHHLDHTGGLQAIKQRWPAVEVRSALADKTHLPCVRGTQWRWRQLHFRVVWPLTNPLAGGNNDSCVIIVDDGQVRLLLTGDIEAKAERQLVALEKQGLKADILQVPHHGSRTSSTSLLLRKTQGHTAIASLARYNAWRMPAKNVLENYRTAGFQWLDTGQSGQISIRIEQGRVQVFTLREQLMPRWYHQWFGVKRESR</sequence>
<dbReference type="GO" id="GO:0005886">
    <property type="term" value="C:plasma membrane"/>
    <property type="evidence" value="ECO:0007669"/>
    <property type="project" value="UniProtKB-SubCell"/>
</dbReference>
<keyword evidence="5 6" id="KW-0472">Membrane</keyword>
<dbReference type="InterPro" id="IPR025405">
    <property type="entry name" value="DUF4131"/>
</dbReference>
<dbReference type="AlphaFoldDB" id="A0AAN1NQF1"/>
<protein>
    <submittedName>
        <fullName evidence="8">DNA internalization-related competence protein ComEC/Rec2</fullName>
    </submittedName>
</protein>
<dbReference type="Pfam" id="PF03772">
    <property type="entry name" value="Competence"/>
    <property type="match status" value="1"/>
</dbReference>
<feature type="transmembrane region" description="Helical" evidence="6">
    <location>
        <begin position="411"/>
        <end position="430"/>
    </location>
</feature>
<evidence type="ECO:0000313" key="9">
    <source>
        <dbReference type="Proteomes" id="UP000241538"/>
    </source>
</evidence>
<dbReference type="InterPro" id="IPR052159">
    <property type="entry name" value="Competence_DNA_uptake"/>
</dbReference>
<dbReference type="PANTHER" id="PTHR30619">
    <property type="entry name" value="DNA INTERNALIZATION/COMPETENCE PROTEIN COMEC/REC2"/>
    <property type="match status" value="1"/>
</dbReference>
<dbReference type="InterPro" id="IPR035681">
    <property type="entry name" value="ComA-like_MBL"/>
</dbReference>
<feature type="transmembrane region" description="Helical" evidence="6">
    <location>
        <begin position="228"/>
        <end position="248"/>
    </location>
</feature>
<comment type="subcellular location">
    <subcellularLocation>
        <location evidence="1">Cell membrane</location>
        <topology evidence="1">Multi-pass membrane protein</topology>
    </subcellularLocation>
</comment>
<keyword evidence="4 6" id="KW-1133">Transmembrane helix</keyword>
<dbReference type="NCBIfam" id="TIGR00361">
    <property type="entry name" value="ComEC_Rec2"/>
    <property type="match status" value="1"/>
</dbReference>
<evidence type="ECO:0000256" key="5">
    <source>
        <dbReference type="ARBA" id="ARBA00023136"/>
    </source>
</evidence>
<keyword evidence="2" id="KW-1003">Cell membrane</keyword>
<name>A0AAN1NQF1_9GAMM</name>
<dbReference type="SMART" id="SM00849">
    <property type="entry name" value="Lactamase_B"/>
    <property type="match status" value="1"/>
</dbReference>
<feature type="transmembrane region" description="Helical" evidence="6">
    <location>
        <begin position="450"/>
        <end position="469"/>
    </location>
</feature>
<keyword evidence="3 6" id="KW-0812">Transmembrane</keyword>
<accession>A0AAN1NQF1</accession>
<dbReference type="InterPro" id="IPR004797">
    <property type="entry name" value="Competence_ComEC/Rec2"/>
</dbReference>
<evidence type="ECO:0000256" key="4">
    <source>
        <dbReference type="ARBA" id="ARBA00022989"/>
    </source>
</evidence>
<dbReference type="GO" id="GO:0030420">
    <property type="term" value="P:establishment of competence for transformation"/>
    <property type="evidence" value="ECO:0007669"/>
    <property type="project" value="InterPro"/>
</dbReference>
<organism evidence="8 9">
    <name type="scientific">Pantoea vagans</name>
    <dbReference type="NCBI Taxonomy" id="470934"/>
    <lineage>
        <taxon>Bacteria</taxon>
        <taxon>Pseudomonadati</taxon>
        <taxon>Pseudomonadota</taxon>
        <taxon>Gammaproteobacteria</taxon>
        <taxon>Enterobacterales</taxon>
        <taxon>Erwiniaceae</taxon>
        <taxon>Pantoea</taxon>
    </lineage>
</organism>
<evidence type="ECO:0000313" key="8">
    <source>
        <dbReference type="EMBL" id="AVV37246.1"/>
    </source>
</evidence>
<evidence type="ECO:0000256" key="2">
    <source>
        <dbReference type="ARBA" id="ARBA00022475"/>
    </source>
</evidence>
<dbReference type="Proteomes" id="UP000241538">
    <property type="component" value="Chromosome"/>
</dbReference>
<evidence type="ECO:0000259" key="7">
    <source>
        <dbReference type="SMART" id="SM00849"/>
    </source>
</evidence>
<gene>
    <name evidence="8" type="ORF">C9381_08610</name>
</gene>
<dbReference type="InterPro" id="IPR004477">
    <property type="entry name" value="ComEC_N"/>
</dbReference>
<reference evidence="8 9" key="1">
    <citation type="journal article" date="2018" name="Int J Genomics">
        <title>Comparative Genomics Analysis of Plasmid pPV989-94 from a Clinical Isolate of Pantoea vagans PV989.</title>
        <authorList>
            <person name="Xu L."/>
            <person name="Yin M."/>
            <person name="Zhu T."/>
            <person name="Lu J."/>
            <person name="Bao Q."/>
        </authorList>
    </citation>
    <scope>NUCLEOTIDE SEQUENCE [LARGE SCALE GENOMIC DNA]</scope>
    <source>
        <strain evidence="8 9">PV989</strain>
    </source>
</reference>
<dbReference type="Pfam" id="PF00753">
    <property type="entry name" value="Lactamase_B"/>
    <property type="match status" value="1"/>
</dbReference>
<dbReference type="Gene3D" id="3.60.15.10">
    <property type="entry name" value="Ribonuclease Z/Hydroxyacylglutathione hydrolase-like"/>
    <property type="match status" value="1"/>
</dbReference>
<dbReference type="InterPro" id="IPR001279">
    <property type="entry name" value="Metallo-B-lactamas"/>
</dbReference>
<evidence type="ECO:0000256" key="3">
    <source>
        <dbReference type="ARBA" id="ARBA00022692"/>
    </source>
</evidence>
<feature type="transmembrane region" description="Helical" evidence="6">
    <location>
        <begin position="292"/>
        <end position="321"/>
    </location>
</feature>
<dbReference type="SUPFAM" id="SSF56281">
    <property type="entry name" value="Metallo-hydrolase/oxidoreductase"/>
    <property type="match status" value="1"/>
</dbReference>
<dbReference type="NCBIfam" id="TIGR00360">
    <property type="entry name" value="ComEC_N-term"/>
    <property type="match status" value="1"/>
</dbReference>
<dbReference type="EMBL" id="CP028349">
    <property type="protein sequence ID" value="AVV37246.1"/>
    <property type="molecule type" value="Genomic_DNA"/>
</dbReference>
<dbReference type="InterPro" id="IPR036866">
    <property type="entry name" value="RibonucZ/Hydroxyglut_hydro"/>
</dbReference>
<dbReference type="Pfam" id="PF13567">
    <property type="entry name" value="DUF4131"/>
    <property type="match status" value="1"/>
</dbReference>
<evidence type="ECO:0000256" key="6">
    <source>
        <dbReference type="SAM" id="Phobius"/>
    </source>
</evidence>